<reference evidence="1 2" key="1">
    <citation type="submission" date="2019-03" db="EMBL/GenBank/DDBJ databases">
        <title>Single cell metagenomics reveals metabolic interactions within the superorganism composed of flagellate Streblomastix strix and complex community of Bacteroidetes bacteria on its surface.</title>
        <authorList>
            <person name="Treitli S.C."/>
            <person name="Kolisko M."/>
            <person name="Husnik F."/>
            <person name="Keeling P."/>
            <person name="Hampl V."/>
        </authorList>
    </citation>
    <scope>NUCLEOTIDE SEQUENCE [LARGE SCALE GENOMIC DNA]</scope>
    <source>
        <strain evidence="1">ST1C</strain>
    </source>
</reference>
<sequence length="102" mass="11960">MWINRTERQQLDKPLWWLKITNKPATVEFTSKSIHHVMEQASIENNLSVTYIRAASITKAFSLEFSKIAIDRFSRHSDSSMVTLESYDRNNNDDVRKEISKL</sequence>
<organism evidence="1 2">
    <name type="scientific">Streblomastix strix</name>
    <dbReference type="NCBI Taxonomy" id="222440"/>
    <lineage>
        <taxon>Eukaryota</taxon>
        <taxon>Metamonada</taxon>
        <taxon>Preaxostyla</taxon>
        <taxon>Oxymonadida</taxon>
        <taxon>Streblomastigidae</taxon>
        <taxon>Streblomastix</taxon>
    </lineage>
</organism>
<proteinExistence type="predicted"/>
<dbReference type="Proteomes" id="UP000324800">
    <property type="component" value="Unassembled WGS sequence"/>
</dbReference>
<dbReference type="AlphaFoldDB" id="A0A5J4UZ95"/>
<name>A0A5J4UZ95_9EUKA</name>
<protein>
    <recommendedName>
        <fullName evidence="3">Tyr recombinase domain-containing protein</fullName>
    </recommendedName>
</protein>
<accession>A0A5J4UZ95</accession>
<evidence type="ECO:0000313" key="2">
    <source>
        <dbReference type="Proteomes" id="UP000324800"/>
    </source>
</evidence>
<evidence type="ECO:0008006" key="3">
    <source>
        <dbReference type="Google" id="ProtNLM"/>
    </source>
</evidence>
<evidence type="ECO:0000313" key="1">
    <source>
        <dbReference type="EMBL" id="KAA6375554.1"/>
    </source>
</evidence>
<comment type="caution">
    <text evidence="1">The sequence shown here is derived from an EMBL/GenBank/DDBJ whole genome shotgun (WGS) entry which is preliminary data.</text>
</comment>
<gene>
    <name evidence="1" type="ORF">EZS28_028920</name>
</gene>
<dbReference type="EMBL" id="SNRW01011146">
    <property type="protein sequence ID" value="KAA6375554.1"/>
    <property type="molecule type" value="Genomic_DNA"/>
</dbReference>